<gene>
    <name evidence="1" type="ORF">DPEC_G00141040</name>
</gene>
<protein>
    <submittedName>
        <fullName evidence="1">Uncharacterized protein</fullName>
    </submittedName>
</protein>
<dbReference type="EMBL" id="CM055738">
    <property type="protein sequence ID" value="KAJ8004895.1"/>
    <property type="molecule type" value="Genomic_DNA"/>
</dbReference>
<dbReference type="Proteomes" id="UP001157502">
    <property type="component" value="Chromosome 11"/>
</dbReference>
<evidence type="ECO:0000313" key="1">
    <source>
        <dbReference type="EMBL" id="KAJ8004895.1"/>
    </source>
</evidence>
<accession>A0ACC2GN44</accession>
<organism evidence="1 2">
    <name type="scientific">Dallia pectoralis</name>
    <name type="common">Alaska blackfish</name>
    <dbReference type="NCBI Taxonomy" id="75939"/>
    <lineage>
        <taxon>Eukaryota</taxon>
        <taxon>Metazoa</taxon>
        <taxon>Chordata</taxon>
        <taxon>Craniata</taxon>
        <taxon>Vertebrata</taxon>
        <taxon>Euteleostomi</taxon>
        <taxon>Actinopterygii</taxon>
        <taxon>Neopterygii</taxon>
        <taxon>Teleostei</taxon>
        <taxon>Protacanthopterygii</taxon>
        <taxon>Esociformes</taxon>
        <taxon>Umbridae</taxon>
        <taxon>Dallia</taxon>
    </lineage>
</organism>
<evidence type="ECO:0000313" key="2">
    <source>
        <dbReference type="Proteomes" id="UP001157502"/>
    </source>
</evidence>
<name>A0ACC2GN44_DALPE</name>
<keyword evidence="2" id="KW-1185">Reference proteome</keyword>
<sequence length="209" mass="22655">SVEASGIPVGAHRTLIYCSSATVADIVFLVDGSTSISPVDFKEFQMFLRRFIEGLYIGSDKVCVGLAQFNDEPKKEFLLADNTEKKSLLEKVDQLQQLHGGTATGTAISFLQTEFFTKAAGSRADQRVPQIAVVLTDGVSVDDVIMPANKLRKHGVLVYAIGVGETISNKLKAIANRPGKHFLNSTHSFQSLQLLSHSVPQTVCDSTEN</sequence>
<reference evidence="1" key="1">
    <citation type="submission" date="2021-05" db="EMBL/GenBank/DDBJ databases">
        <authorList>
            <person name="Pan Q."/>
            <person name="Jouanno E."/>
            <person name="Zahm M."/>
            <person name="Klopp C."/>
            <person name="Cabau C."/>
            <person name="Louis A."/>
            <person name="Berthelot C."/>
            <person name="Parey E."/>
            <person name="Roest Crollius H."/>
            <person name="Montfort J."/>
            <person name="Robinson-Rechavi M."/>
            <person name="Bouchez O."/>
            <person name="Lampietro C."/>
            <person name="Lopez Roques C."/>
            <person name="Donnadieu C."/>
            <person name="Postlethwait J."/>
            <person name="Bobe J."/>
            <person name="Dillon D."/>
            <person name="Chandos A."/>
            <person name="von Hippel F."/>
            <person name="Guiguen Y."/>
        </authorList>
    </citation>
    <scope>NUCLEOTIDE SEQUENCE</scope>
    <source>
        <strain evidence="1">YG-Jan2019</strain>
    </source>
</reference>
<comment type="caution">
    <text evidence="1">The sequence shown here is derived from an EMBL/GenBank/DDBJ whole genome shotgun (WGS) entry which is preliminary data.</text>
</comment>
<feature type="non-terminal residue" evidence="1">
    <location>
        <position position="1"/>
    </location>
</feature>
<proteinExistence type="predicted"/>